<keyword evidence="4" id="KW-0288">FMN</keyword>
<keyword evidence="5" id="KW-0560">Oxidoreductase</keyword>
<dbReference type="GO" id="GO:0016491">
    <property type="term" value="F:oxidoreductase activity"/>
    <property type="evidence" value="ECO:0007669"/>
    <property type="project" value="UniProtKB-KW"/>
</dbReference>
<dbReference type="Gene3D" id="3.40.109.10">
    <property type="entry name" value="NADH Oxidase"/>
    <property type="match status" value="1"/>
</dbReference>
<dbReference type="Proteomes" id="UP000516148">
    <property type="component" value="Chromosome"/>
</dbReference>
<evidence type="ECO:0000256" key="5">
    <source>
        <dbReference type="ARBA" id="ARBA00023002"/>
    </source>
</evidence>
<comment type="similarity">
    <text evidence="2">Belongs to the nitroreductase family.</text>
</comment>
<sequence length="221" mass="24304">MKVSEAVAARRSVRGFLDTPVDADLLRGLVTKAARAATGGNLQPWHVDLLSGAPLAELKAIVAAKLIAGETEEPAYQIYPAPLTAPYRDRRFAVGEAMYGEIGIPREDKAARRMWFARNFQFFGAPAALFCTVDRQMGPPQWADLGMYLQNVMLLAVEAGLATCPQECWAMYPGTITSFLGTPAERMLFCGMAIGYEDTEEPANRLRSSRAPEEEWLTVRS</sequence>
<evidence type="ECO:0000256" key="2">
    <source>
        <dbReference type="ARBA" id="ARBA00007118"/>
    </source>
</evidence>
<evidence type="ECO:0000256" key="1">
    <source>
        <dbReference type="ARBA" id="ARBA00001917"/>
    </source>
</evidence>
<dbReference type="PANTHER" id="PTHR43673">
    <property type="entry name" value="NAD(P)H NITROREDUCTASE YDGI-RELATED"/>
    <property type="match status" value="1"/>
</dbReference>
<dbReference type="EMBL" id="CP061038">
    <property type="protein sequence ID" value="QNQ08828.1"/>
    <property type="molecule type" value="Genomic_DNA"/>
</dbReference>
<name>A0A7H0LGM5_9SPHN</name>
<feature type="domain" description="Nitroreductase" evidence="6">
    <location>
        <begin position="8"/>
        <end position="196"/>
    </location>
</feature>
<dbReference type="InterPro" id="IPR000415">
    <property type="entry name" value="Nitroreductase-like"/>
</dbReference>
<evidence type="ECO:0000259" key="6">
    <source>
        <dbReference type="Pfam" id="PF00881"/>
    </source>
</evidence>
<dbReference type="CDD" id="cd02136">
    <property type="entry name" value="PnbA_NfnB-like"/>
    <property type="match status" value="1"/>
</dbReference>
<dbReference type="RefSeq" id="WP_187761155.1">
    <property type="nucleotide sequence ID" value="NZ_CP061038.1"/>
</dbReference>
<organism evidence="7 8">
    <name type="scientific">Sphingomonas alpina</name>
    <dbReference type="NCBI Taxonomy" id="653931"/>
    <lineage>
        <taxon>Bacteria</taxon>
        <taxon>Pseudomonadati</taxon>
        <taxon>Pseudomonadota</taxon>
        <taxon>Alphaproteobacteria</taxon>
        <taxon>Sphingomonadales</taxon>
        <taxon>Sphingomonadaceae</taxon>
        <taxon>Sphingomonas</taxon>
    </lineage>
</organism>
<dbReference type="InterPro" id="IPR029479">
    <property type="entry name" value="Nitroreductase"/>
</dbReference>
<dbReference type="AlphaFoldDB" id="A0A7H0LGM5"/>
<dbReference type="Pfam" id="PF00881">
    <property type="entry name" value="Nitroreductase"/>
    <property type="match status" value="1"/>
</dbReference>
<proteinExistence type="inferred from homology"/>
<evidence type="ECO:0000313" key="8">
    <source>
        <dbReference type="Proteomes" id="UP000516148"/>
    </source>
</evidence>
<evidence type="ECO:0000256" key="4">
    <source>
        <dbReference type="ARBA" id="ARBA00022643"/>
    </source>
</evidence>
<protein>
    <submittedName>
        <fullName evidence="7">Nitroreductase</fullName>
    </submittedName>
</protein>
<dbReference type="PANTHER" id="PTHR43673:SF2">
    <property type="entry name" value="NITROREDUCTASE"/>
    <property type="match status" value="1"/>
</dbReference>
<evidence type="ECO:0000256" key="3">
    <source>
        <dbReference type="ARBA" id="ARBA00022630"/>
    </source>
</evidence>
<reference evidence="7 8" key="1">
    <citation type="submission" date="2020-09" db="EMBL/GenBank/DDBJ databases">
        <title>Sphingomonas sp., a new species isolated from pork steak.</title>
        <authorList>
            <person name="Heidler von Heilborn D."/>
        </authorList>
    </citation>
    <scope>NUCLEOTIDE SEQUENCE [LARGE SCALE GENOMIC DNA]</scope>
    <source>
        <strain evidence="8">S8-3T</strain>
    </source>
</reference>
<dbReference type="SUPFAM" id="SSF55469">
    <property type="entry name" value="FMN-dependent nitroreductase-like"/>
    <property type="match status" value="1"/>
</dbReference>
<gene>
    <name evidence="7" type="ORF">H3Z74_19235</name>
</gene>
<evidence type="ECO:0000313" key="7">
    <source>
        <dbReference type="EMBL" id="QNQ08828.1"/>
    </source>
</evidence>
<comment type="cofactor">
    <cofactor evidence="1">
        <name>FMN</name>
        <dbReference type="ChEBI" id="CHEBI:58210"/>
    </cofactor>
</comment>
<accession>A0A7H0LGM5</accession>
<dbReference type="KEGG" id="spap:H3Z74_19235"/>
<keyword evidence="8" id="KW-1185">Reference proteome</keyword>
<keyword evidence="3" id="KW-0285">Flavoprotein</keyword>